<accession>A0A1S1QXL9</accession>
<dbReference type="InterPro" id="IPR009057">
    <property type="entry name" value="Homeodomain-like_sf"/>
</dbReference>
<dbReference type="EMBL" id="MAXA01000104">
    <property type="protein sequence ID" value="OHV38427.1"/>
    <property type="molecule type" value="Genomic_DNA"/>
</dbReference>
<dbReference type="InterPro" id="IPR002514">
    <property type="entry name" value="Transposase_8"/>
</dbReference>
<dbReference type="GO" id="GO:0006313">
    <property type="term" value="P:DNA transposition"/>
    <property type="evidence" value="ECO:0007669"/>
    <property type="project" value="InterPro"/>
</dbReference>
<evidence type="ECO:0000313" key="2">
    <source>
        <dbReference type="Proteomes" id="UP000179769"/>
    </source>
</evidence>
<dbReference type="Pfam" id="PF01527">
    <property type="entry name" value="HTH_Tnp_1"/>
    <property type="match status" value="1"/>
</dbReference>
<sequence length="84" mass="9865">MSQSRRRYTPEYKDEAVKLVIDSGRPTSAVAKDLGINEGTLGSWVATWRRAHQSEEEPLSMSERARLRELEKENRELRMEREFL</sequence>
<dbReference type="GO" id="GO:0004803">
    <property type="term" value="F:transposase activity"/>
    <property type="evidence" value="ECO:0007669"/>
    <property type="project" value="InterPro"/>
</dbReference>
<name>A0A1S1QXL9_9ACTN</name>
<keyword evidence="2" id="KW-1185">Reference proteome</keyword>
<dbReference type="Proteomes" id="UP000179769">
    <property type="component" value="Unassembled WGS sequence"/>
</dbReference>
<comment type="caution">
    <text evidence="1">The sequence shown here is derived from an EMBL/GenBank/DDBJ whole genome shotgun (WGS) entry which is preliminary data.</text>
</comment>
<proteinExistence type="predicted"/>
<dbReference type="AlphaFoldDB" id="A0A1S1QXL9"/>
<organism evidence="1 2">
    <name type="scientific">Parafrankia soli</name>
    <dbReference type="NCBI Taxonomy" id="2599596"/>
    <lineage>
        <taxon>Bacteria</taxon>
        <taxon>Bacillati</taxon>
        <taxon>Actinomycetota</taxon>
        <taxon>Actinomycetes</taxon>
        <taxon>Frankiales</taxon>
        <taxon>Frankiaceae</taxon>
        <taxon>Parafrankia</taxon>
    </lineage>
</organism>
<evidence type="ECO:0000313" key="1">
    <source>
        <dbReference type="EMBL" id="OHV38427.1"/>
    </source>
</evidence>
<reference evidence="2" key="1">
    <citation type="submission" date="2016-07" db="EMBL/GenBank/DDBJ databases">
        <title>Frankia sp. NRRL B-16219 Genome sequencing.</title>
        <authorList>
            <person name="Ghodhbane-Gtari F."/>
            <person name="Swanson E."/>
            <person name="Gueddou A."/>
            <person name="Louati M."/>
            <person name="Nouioui I."/>
            <person name="Hezbri K."/>
            <person name="Abebe-Akele F."/>
            <person name="Simpson S."/>
            <person name="Morris K."/>
            <person name="Thomas K."/>
            <person name="Gtari M."/>
            <person name="Tisa L.S."/>
        </authorList>
    </citation>
    <scope>NUCLEOTIDE SEQUENCE [LARGE SCALE GENOMIC DNA]</scope>
    <source>
        <strain evidence="2">NRRL B-16219</strain>
    </source>
</reference>
<gene>
    <name evidence="1" type="ORF">BBK14_33100</name>
</gene>
<dbReference type="SUPFAM" id="SSF46689">
    <property type="entry name" value="Homeodomain-like"/>
    <property type="match status" value="1"/>
</dbReference>
<dbReference type="Gene3D" id="1.10.10.60">
    <property type="entry name" value="Homeodomain-like"/>
    <property type="match status" value="1"/>
</dbReference>
<dbReference type="GO" id="GO:0003677">
    <property type="term" value="F:DNA binding"/>
    <property type="evidence" value="ECO:0007669"/>
    <property type="project" value="InterPro"/>
</dbReference>
<protein>
    <submittedName>
        <fullName evidence="1">Transposase</fullName>
    </submittedName>
</protein>